<dbReference type="KEGG" id="wsu:WS2034"/>
<dbReference type="Proteomes" id="UP000000422">
    <property type="component" value="Chromosome"/>
</dbReference>
<dbReference type="HOGENOM" id="CLU_1517326_0_0_7"/>
<dbReference type="AlphaFoldDB" id="Q7MQS8"/>
<accession>Q7MQS8</accession>
<keyword evidence="2" id="KW-1185">Reference proteome</keyword>
<gene>
    <name evidence="1" type="ordered locus">WS2034</name>
</gene>
<name>Q7MQS8_WOLSU</name>
<dbReference type="STRING" id="273121.WS2034"/>
<dbReference type="RefSeq" id="WP_011139817.1">
    <property type="nucleotide sequence ID" value="NC_005090.1"/>
</dbReference>
<organism evidence="2">
    <name type="scientific">Wolinella succinogenes (strain ATCC 29543 / DSM 1740 / CCUG 13145 / JCM 31913 / LMG 7466 / NCTC 11488 / FDC 602W)</name>
    <name type="common">Vibrio succinogenes</name>
    <dbReference type="NCBI Taxonomy" id="273121"/>
    <lineage>
        <taxon>Bacteria</taxon>
        <taxon>Pseudomonadati</taxon>
        <taxon>Campylobacterota</taxon>
        <taxon>Epsilonproteobacteria</taxon>
        <taxon>Campylobacterales</taxon>
        <taxon>Helicobacteraceae</taxon>
        <taxon>Wolinella</taxon>
    </lineage>
</organism>
<evidence type="ECO:0000313" key="1">
    <source>
        <dbReference type="EMBL" id="CAE11035.1"/>
    </source>
</evidence>
<evidence type="ECO:0000313" key="2">
    <source>
        <dbReference type="Proteomes" id="UP000000422"/>
    </source>
</evidence>
<reference evidence="1 2" key="1">
    <citation type="journal article" date="2003" name="Proc. Natl. Acad. Sci. U.S.A.">
        <title>Complete genome sequence and analysis of Wolinella succinogenes.</title>
        <authorList>
            <person name="Baar C."/>
            <person name="Eppinger M."/>
            <person name="Raddatz G."/>
            <person name="Simon JM."/>
            <person name="Lanz C."/>
            <person name="Klimmek O."/>
            <person name="Nandakumar R."/>
            <person name="Gross R."/>
            <person name="Rosinus A."/>
            <person name="Keller H."/>
            <person name="Jagtap P."/>
            <person name="Linke B."/>
            <person name="Meyer F."/>
            <person name="Lederer H."/>
            <person name="Schuster S.C."/>
        </authorList>
    </citation>
    <scope>NUCLEOTIDE SEQUENCE [LARGE SCALE GENOMIC DNA]</scope>
    <source>
        <strain evidence="2">ATCC 29543 / DSM 1740 / CCUG 13145 / JCM 31913 / LMG 7466 / NCTC 11488 / FDC 602W</strain>
    </source>
</reference>
<sequence length="177" mass="19866">MTKQSYKKQVLRGFLKDVETVGANTAKQGSFTCKNPMCISFTELELTLLASFNVYQFLNEQESKEELKEAVKILIGATLKDTPINSLLMVVNSILGGTFIKDLTGLLLDYEQESEDFKTCAGVILDYHSKTLTDKKLLQAMYKSFMELAHSQTDGNEALVLEAMENIEALQELLHQN</sequence>
<dbReference type="EMBL" id="BX571662">
    <property type="protein sequence ID" value="CAE11035.1"/>
    <property type="molecule type" value="Genomic_DNA"/>
</dbReference>
<proteinExistence type="predicted"/>
<protein>
    <submittedName>
        <fullName evidence="1">Uncharacterized protein</fullName>
    </submittedName>
</protein>